<feature type="transmembrane region" description="Helical" evidence="1">
    <location>
        <begin position="53"/>
        <end position="74"/>
    </location>
</feature>
<keyword evidence="1" id="KW-1133">Transmembrane helix</keyword>
<dbReference type="KEGG" id="tbg:TbgDal_IX6160"/>
<keyword evidence="1" id="KW-0472">Membrane</keyword>
<sequence>MILWCLSVDEYIEGRVKVCHEIRLLILLLLLFLIYPFFVGFKRRSRKRNIDGVFFFFGYWFTLIGLDVTFMPYLLRRSTYYHSYKHAYVCLCVRLRVCVCVFMHL</sequence>
<protein>
    <submittedName>
        <fullName evidence="2">Uncharacterized protein</fullName>
    </submittedName>
</protein>
<proteinExistence type="predicted"/>
<dbReference type="EMBL" id="FN554972">
    <property type="protein sequence ID" value="CBH14540.1"/>
    <property type="molecule type" value="Genomic_DNA"/>
</dbReference>
<evidence type="ECO:0000256" key="1">
    <source>
        <dbReference type="SAM" id="Phobius"/>
    </source>
</evidence>
<dbReference type="GeneID" id="23860649"/>
<dbReference type="Proteomes" id="UP000002316">
    <property type="component" value="Chromosome 9"/>
</dbReference>
<accession>C9ZYP1</accession>
<evidence type="ECO:0000313" key="2">
    <source>
        <dbReference type="EMBL" id="CBH14540.1"/>
    </source>
</evidence>
<keyword evidence="1" id="KW-0812">Transmembrane</keyword>
<feature type="transmembrane region" description="Helical" evidence="1">
    <location>
        <begin position="22"/>
        <end position="41"/>
    </location>
</feature>
<name>C9ZYP1_TRYB9</name>
<gene>
    <name evidence="2" type="ORF">TbgDal_IX6160</name>
</gene>
<dbReference type="RefSeq" id="XP_011776806.1">
    <property type="nucleotide sequence ID" value="XM_011778504.1"/>
</dbReference>
<evidence type="ECO:0000313" key="3">
    <source>
        <dbReference type="Proteomes" id="UP000002316"/>
    </source>
</evidence>
<organism evidence="2 3">
    <name type="scientific">Trypanosoma brucei gambiense (strain MHOM/CI/86/DAL972)</name>
    <dbReference type="NCBI Taxonomy" id="679716"/>
    <lineage>
        <taxon>Eukaryota</taxon>
        <taxon>Discoba</taxon>
        <taxon>Euglenozoa</taxon>
        <taxon>Kinetoplastea</taxon>
        <taxon>Metakinetoplastina</taxon>
        <taxon>Trypanosomatida</taxon>
        <taxon>Trypanosomatidae</taxon>
        <taxon>Trypanosoma</taxon>
    </lineage>
</organism>
<dbReference type="AlphaFoldDB" id="C9ZYP1"/>
<reference evidence="3" key="1">
    <citation type="journal article" date="2010" name="PLoS Negl. Trop. Dis.">
        <title>The genome sequence of Trypanosoma brucei gambiense, causative agent of chronic human african trypanosomiasis.</title>
        <authorList>
            <person name="Jackson A.P."/>
            <person name="Sanders M."/>
            <person name="Berry A."/>
            <person name="McQuillan J."/>
            <person name="Aslett M.A."/>
            <person name="Quail M.A."/>
            <person name="Chukualim B."/>
            <person name="Capewell P."/>
            <person name="MacLeod A."/>
            <person name="Melville S.E."/>
            <person name="Gibson W."/>
            <person name="Barry J.D."/>
            <person name="Berriman M."/>
            <person name="Hertz-Fowler C."/>
        </authorList>
    </citation>
    <scope>NUCLEOTIDE SEQUENCE [LARGE SCALE GENOMIC DNA]</scope>
    <source>
        <strain evidence="3">MHOM/CI/86/DAL972</strain>
    </source>
</reference>